<sequence>MANIKLDIKIKSNFSFLKKIEEFISLISWDSVSKNIDPYREDYIKDTYKLDLYDFFTTTEVKSKIVYSFDKENTLTKSESSLVFILSNENIFRITHYSNDEAFSEINFSNFDTFFFNLYKSIPNGLGYVSWVDVGNYYKFDSKYGLDKFEFYDSVFNEKPLFYHCVTTEEVYEEDHTKVQLLNCPFIKVEEWEDGSIEMLHYNNPLDIESDENIEQIRKVRKYLSENNLYSE</sequence>
<evidence type="ECO:0000313" key="2">
    <source>
        <dbReference type="Proteomes" id="UP000682802"/>
    </source>
</evidence>
<accession>A0ABX8H296</accession>
<proteinExistence type="predicted"/>
<dbReference type="Proteomes" id="UP000682802">
    <property type="component" value="Chromosome 2"/>
</dbReference>
<dbReference type="RefSeq" id="WP_144076491.1">
    <property type="nucleotide sequence ID" value="NZ_CP076129.1"/>
</dbReference>
<reference evidence="1 2" key="1">
    <citation type="submission" date="2021-05" db="EMBL/GenBank/DDBJ databases">
        <title>Comparative genomic studies on the polysaccharide-degrading batcterial strains of the Flammeovirga genus.</title>
        <authorList>
            <person name="Zewei F."/>
            <person name="Zheng Z."/>
            <person name="Yu L."/>
            <person name="Ruyue G."/>
            <person name="Yanhong M."/>
            <person name="Yuanyuan C."/>
            <person name="Jingyan G."/>
            <person name="Wenjun H."/>
        </authorList>
    </citation>
    <scope>NUCLEOTIDE SEQUENCE [LARGE SCALE GENOMIC DNA]</scope>
    <source>
        <strain evidence="1 2">YS10</strain>
    </source>
</reference>
<organism evidence="1 2">
    <name type="scientific">Flammeovirga kamogawensis</name>
    <dbReference type="NCBI Taxonomy" id="373891"/>
    <lineage>
        <taxon>Bacteria</taxon>
        <taxon>Pseudomonadati</taxon>
        <taxon>Bacteroidota</taxon>
        <taxon>Cytophagia</taxon>
        <taxon>Cytophagales</taxon>
        <taxon>Flammeovirgaceae</taxon>
        <taxon>Flammeovirga</taxon>
    </lineage>
</organism>
<gene>
    <name evidence="1" type="ORF">KM029_19295</name>
</gene>
<name>A0ABX8H296_9BACT</name>
<protein>
    <submittedName>
        <fullName evidence="1">Uncharacterized protein</fullName>
    </submittedName>
</protein>
<evidence type="ECO:0000313" key="1">
    <source>
        <dbReference type="EMBL" id="QWG09828.1"/>
    </source>
</evidence>
<keyword evidence="2" id="KW-1185">Reference proteome</keyword>
<dbReference type="EMBL" id="CP076129">
    <property type="protein sequence ID" value="QWG09828.1"/>
    <property type="molecule type" value="Genomic_DNA"/>
</dbReference>